<reference evidence="3" key="1">
    <citation type="submission" date="2024-01" db="EMBL/GenBank/DDBJ databases">
        <authorList>
            <person name="Webb A."/>
        </authorList>
    </citation>
    <scope>NUCLEOTIDE SEQUENCE</scope>
    <source>
        <strain evidence="3">Pm1</strain>
    </source>
</reference>
<dbReference type="Pfam" id="PF00188">
    <property type="entry name" value="CAP"/>
    <property type="match status" value="1"/>
</dbReference>
<dbReference type="Gene3D" id="3.40.33.10">
    <property type="entry name" value="CAP"/>
    <property type="match status" value="1"/>
</dbReference>
<sequence>MSVTYLHVLLVTLLGFSTAVAVRSIVEPIIIGADVVKNITVRVSIIGDALFEDISTASPILGKSTLDDVSGLTNPNYIRHLQTSYTSVDFRTGILNAVNAERVARNLPELCMNLELQNAAQGHSNDMAVYNYMGHTGSDGSKMSGRIEAEGYHRIACGENVAAGQVSVEQVVEAWMASPPHRENILREKFTMLGCGYAYTDNSTYGRYWTQNFGTSTNEECI</sequence>
<evidence type="ECO:0000313" key="3">
    <source>
        <dbReference type="EMBL" id="CAK7899421.1"/>
    </source>
</evidence>
<gene>
    <name evidence="3" type="ORF">PM001_LOCUS1870</name>
</gene>
<dbReference type="PANTHER" id="PTHR31157">
    <property type="entry name" value="SCP DOMAIN-CONTAINING PROTEIN"/>
    <property type="match status" value="1"/>
</dbReference>
<dbReference type="PANTHER" id="PTHR31157:SF1">
    <property type="entry name" value="SCP DOMAIN-CONTAINING PROTEIN"/>
    <property type="match status" value="1"/>
</dbReference>
<accession>A0AAV1T3D8</accession>
<feature type="chain" id="PRO_5043999065" description="SCP domain-containing protein" evidence="1">
    <location>
        <begin position="22"/>
        <end position="222"/>
    </location>
</feature>
<proteinExistence type="predicted"/>
<dbReference type="CDD" id="cd05379">
    <property type="entry name" value="CAP_bacterial"/>
    <property type="match status" value="1"/>
</dbReference>
<dbReference type="InterPro" id="IPR035940">
    <property type="entry name" value="CAP_sf"/>
</dbReference>
<feature type="domain" description="SCP" evidence="2">
    <location>
        <begin position="95"/>
        <end position="213"/>
    </location>
</feature>
<feature type="signal peptide" evidence="1">
    <location>
        <begin position="1"/>
        <end position="21"/>
    </location>
</feature>
<dbReference type="InterPro" id="IPR014044">
    <property type="entry name" value="CAP_dom"/>
</dbReference>
<organism evidence="3 4">
    <name type="scientific">Peronospora matthiolae</name>
    <dbReference type="NCBI Taxonomy" id="2874970"/>
    <lineage>
        <taxon>Eukaryota</taxon>
        <taxon>Sar</taxon>
        <taxon>Stramenopiles</taxon>
        <taxon>Oomycota</taxon>
        <taxon>Peronosporomycetes</taxon>
        <taxon>Peronosporales</taxon>
        <taxon>Peronosporaceae</taxon>
        <taxon>Peronospora</taxon>
    </lineage>
</organism>
<evidence type="ECO:0000313" key="4">
    <source>
        <dbReference type="Proteomes" id="UP001162060"/>
    </source>
</evidence>
<name>A0AAV1T3D8_9STRA</name>
<dbReference type="AlphaFoldDB" id="A0AAV1T3D8"/>
<evidence type="ECO:0000256" key="1">
    <source>
        <dbReference type="SAM" id="SignalP"/>
    </source>
</evidence>
<dbReference type="EMBL" id="CAKLBY020000016">
    <property type="protein sequence ID" value="CAK7899421.1"/>
    <property type="molecule type" value="Genomic_DNA"/>
</dbReference>
<keyword evidence="1" id="KW-0732">Signal</keyword>
<comment type="caution">
    <text evidence="3">The sequence shown here is derived from an EMBL/GenBank/DDBJ whole genome shotgun (WGS) entry which is preliminary data.</text>
</comment>
<evidence type="ECO:0000259" key="2">
    <source>
        <dbReference type="Pfam" id="PF00188"/>
    </source>
</evidence>
<dbReference type="SUPFAM" id="SSF55797">
    <property type="entry name" value="PR-1-like"/>
    <property type="match status" value="1"/>
</dbReference>
<dbReference type="Proteomes" id="UP001162060">
    <property type="component" value="Unassembled WGS sequence"/>
</dbReference>
<protein>
    <recommendedName>
        <fullName evidence="2">SCP domain-containing protein</fullName>
    </recommendedName>
</protein>